<gene>
    <name evidence="1" type="ORF">AcetOrient_orf04991</name>
</gene>
<organism evidence="1 2">
    <name type="scientific">Acetobacter orientalis</name>
    <dbReference type="NCBI Taxonomy" id="146474"/>
    <lineage>
        <taxon>Bacteria</taxon>
        <taxon>Pseudomonadati</taxon>
        <taxon>Pseudomonadota</taxon>
        <taxon>Alphaproteobacteria</taxon>
        <taxon>Acetobacterales</taxon>
        <taxon>Acetobacteraceae</taxon>
        <taxon>Acetobacter</taxon>
    </lineage>
</organism>
<dbReference type="Proteomes" id="UP000270034">
    <property type="component" value="Chromosome"/>
</dbReference>
<proteinExistence type="predicted"/>
<accession>A0A2Z5ZLM0</accession>
<name>A0A2Z5ZLM0_9PROT</name>
<dbReference type="KEGG" id="aot:AcetOri_orf04991"/>
<dbReference type="AlphaFoldDB" id="A0A2Z5ZLM0"/>
<evidence type="ECO:0000313" key="2">
    <source>
        <dbReference type="Proteomes" id="UP000270034"/>
    </source>
</evidence>
<reference evidence="1 2" key="1">
    <citation type="submission" date="2018-02" db="EMBL/GenBank/DDBJ databases">
        <title>Acetobacter orientalis genome.</title>
        <authorList>
            <person name="Nakashima N."/>
            <person name="Tamura T."/>
        </authorList>
    </citation>
    <scope>NUCLEOTIDE SEQUENCE [LARGE SCALE GENOMIC DNA]</scope>
    <source>
        <strain evidence="1 2">FAN1</strain>
    </source>
</reference>
<dbReference type="EMBL" id="AP018515">
    <property type="protein sequence ID" value="BBC81644.1"/>
    <property type="molecule type" value="Genomic_DNA"/>
</dbReference>
<sequence>MFAPFGPKGLCACSLASVAAYSEMEFTGVALNKAASE</sequence>
<evidence type="ECO:0000313" key="1">
    <source>
        <dbReference type="EMBL" id="BBC81644.1"/>
    </source>
</evidence>
<protein>
    <submittedName>
        <fullName evidence="1">Uncharacterized protein</fullName>
    </submittedName>
</protein>